<dbReference type="Gene3D" id="3.40.109.10">
    <property type="entry name" value="NADH Oxidase"/>
    <property type="match status" value="1"/>
</dbReference>
<name>A0A2A6E1J1_9BACL</name>
<evidence type="ECO:0000313" key="4">
    <source>
        <dbReference type="EMBL" id="PDO10676.1"/>
    </source>
</evidence>
<dbReference type="Proteomes" id="UP000243688">
    <property type="component" value="Unassembled WGS sequence"/>
</dbReference>
<feature type="domain" description="Nitroreductase" evidence="3">
    <location>
        <begin position="62"/>
        <end position="151"/>
    </location>
</feature>
<organism evidence="4 5">
    <name type="scientific">Candidatus Reconcilbacillus cellulovorans</name>
    <dbReference type="NCBI Taxonomy" id="1906605"/>
    <lineage>
        <taxon>Bacteria</taxon>
        <taxon>Bacillati</taxon>
        <taxon>Bacillota</taxon>
        <taxon>Bacilli</taxon>
        <taxon>Bacillales</taxon>
        <taxon>Paenibacillaceae</taxon>
        <taxon>Candidatus Reconcilbacillus</taxon>
    </lineage>
</organism>
<accession>A0A2A6E1J1</accession>
<dbReference type="SUPFAM" id="SSF55469">
    <property type="entry name" value="FMN-dependent nitroreductase-like"/>
    <property type="match status" value="1"/>
</dbReference>
<proteinExistence type="inferred from homology"/>
<keyword evidence="2" id="KW-0560">Oxidoreductase</keyword>
<gene>
    <name evidence="4" type="ORF">BLM47_06175</name>
</gene>
<dbReference type="PANTHER" id="PTHR43673:SF10">
    <property type="entry name" value="NADH DEHYDROGENASE_NAD(P)H NITROREDUCTASE XCC3605-RELATED"/>
    <property type="match status" value="1"/>
</dbReference>
<reference evidence="4 5" key="1">
    <citation type="submission" date="2016-12" db="EMBL/GenBank/DDBJ databases">
        <title>Candidatus Reconcilibacillus cellulovorans genome.</title>
        <authorList>
            <person name="Kolinko S."/>
            <person name="Wu Y.-W."/>
            <person name="Tachea F."/>
            <person name="Denzel E."/>
            <person name="Hiras J."/>
            <person name="Baecker N."/>
            <person name="Chan L.J."/>
            <person name="Eichorst S.A."/>
            <person name="Frey D."/>
            <person name="Adams P.D."/>
            <person name="Pray T."/>
            <person name="Tanjore D."/>
            <person name="Petzold C.J."/>
            <person name="Gladden J.M."/>
            <person name="Simmons B.A."/>
            <person name="Singer S.W."/>
        </authorList>
    </citation>
    <scope>NUCLEOTIDE SEQUENCE [LARGE SCALE GENOMIC DNA]</scope>
    <source>
        <strain evidence="4">JTherm</strain>
    </source>
</reference>
<sequence length="182" mass="19945">MDVMTAIETRREITQFDDRPIPRDVRDRLVRALCLSPSGNNLPSREFVLVSDRSMLRTLARTTPYMPWLEQAALGVVIIGDPTVSKYWLQDATIAGAYLWLAAVSFGLGAAWGAVFHSEDAEETARRERYVRNALGIPPAKRPVAIIGVGYPAARPAPKEPIPPEKVVHYETYGRGGGGTAG</sequence>
<comment type="similarity">
    <text evidence="1">Belongs to the nitroreductase family.</text>
</comment>
<protein>
    <submittedName>
        <fullName evidence="4">Nitroreductase</fullName>
    </submittedName>
</protein>
<evidence type="ECO:0000256" key="1">
    <source>
        <dbReference type="ARBA" id="ARBA00007118"/>
    </source>
</evidence>
<evidence type="ECO:0000313" key="5">
    <source>
        <dbReference type="Proteomes" id="UP000243688"/>
    </source>
</evidence>
<comment type="caution">
    <text evidence="4">The sequence shown here is derived from an EMBL/GenBank/DDBJ whole genome shotgun (WGS) entry which is preliminary data.</text>
</comment>
<dbReference type="InterPro" id="IPR029479">
    <property type="entry name" value="Nitroreductase"/>
</dbReference>
<evidence type="ECO:0000259" key="3">
    <source>
        <dbReference type="Pfam" id="PF00881"/>
    </source>
</evidence>
<dbReference type="InterPro" id="IPR000415">
    <property type="entry name" value="Nitroreductase-like"/>
</dbReference>
<dbReference type="GO" id="GO:0016491">
    <property type="term" value="F:oxidoreductase activity"/>
    <property type="evidence" value="ECO:0007669"/>
    <property type="project" value="UniProtKB-KW"/>
</dbReference>
<dbReference type="PANTHER" id="PTHR43673">
    <property type="entry name" value="NAD(P)H NITROREDUCTASE YDGI-RELATED"/>
    <property type="match status" value="1"/>
</dbReference>
<feature type="domain" description="Nitroreductase" evidence="3">
    <location>
        <begin position="7"/>
        <end position="54"/>
    </location>
</feature>
<dbReference type="AlphaFoldDB" id="A0A2A6E1J1"/>
<dbReference type="EMBL" id="MOXJ01000011">
    <property type="protein sequence ID" value="PDO10676.1"/>
    <property type="molecule type" value="Genomic_DNA"/>
</dbReference>
<dbReference type="Pfam" id="PF00881">
    <property type="entry name" value="Nitroreductase"/>
    <property type="match status" value="2"/>
</dbReference>
<evidence type="ECO:0000256" key="2">
    <source>
        <dbReference type="ARBA" id="ARBA00023002"/>
    </source>
</evidence>